<comment type="caution">
    <text evidence="2">The sequence shown here is derived from an EMBL/GenBank/DDBJ whole genome shotgun (WGS) entry which is preliminary data.</text>
</comment>
<gene>
    <name evidence="2" type="primary">CBP_1</name>
    <name evidence="2" type="ORF">CK203_001994</name>
</gene>
<evidence type="ECO:0000313" key="2">
    <source>
        <dbReference type="EMBL" id="RVX21276.1"/>
    </source>
</evidence>
<sequence length="191" mass="21853">MVDPTDGFTPVPLHQSNFEVQKPYDVPQNQRYSHINGVHKLWVYSTDKAHTTTSHTAPRTEIRIRGCDYSSGVWQFEGYGYVPSGTTGVSIMQVFGATHRATTLMVRVYDGSLTNYRSPALVSDTYNRWFRLNVIHDADAGMVKIYIDGDLKYEGPDDGCKSHCFKFGVYEQNDSSNYMESRWKEIKVFKK</sequence>
<organism evidence="2 3">
    <name type="scientific">Vitis vinifera</name>
    <name type="common">Grape</name>
    <dbReference type="NCBI Taxonomy" id="29760"/>
    <lineage>
        <taxon>Eukaryota</taxon>
        <taxon>Viridiplantae</taxon>
        <taxon>Streptophyta</taxon>
        <taxon>Embryophyta</taxon>
        <taxon>Tracheophyta</taxon>
        <taxon>Spermatophyta</taxon>
        <taxon>Magnoliopsida</taxon>
        <taxon>eudicotyledons</taxon>
        <taxon>Gunneridae</taxon>
        <taxon>Pentapetalae</taxon>
        <taxon>rosids</taxon>
        <taxon>Vitales</taxon>
        <taxon>Vitaceae</taxon>
        <taxon>Viteae</taxon>
        <taxon>Vitis</taxon>
    </lineage>
</organism>
<feature type="domain" description="Alginate lyase 2" evidence="1">
    <location>
        <begin position="16"/>
        <end position="189"/>
    </location>
</feature>
<dbReference type="EMBL" id="QGNW01000005">
    <property type="protein sequence ID" value="RVX21276.1"/>
    <property type="molecule type" value="Genomic_DNA"/>
</dbReference>
<reference evidence="2 3" key="1">
    <citation type="journal article" date="2018" name="PLoS Genet.">
        <title>Population sequencing reveals clonal diversity and ancestral inbreeding in the grapevine cultivar Chardonnay.</title>
        <authorList>
            <person name="Roach M.J."/>
            <person name="Johnson D.L."/>
            <person name="Bohlmann J."/>
            <person name="van Vuuren H.J."/>
            <person name="Jones S.J."/>
            <person name="Pretorius I.S."/>
            <person name="Schmidt S.A."/>
            <person name="Borneman A.R."/>
        </authorList>
    </citation>
    <scope>NUCLEOTIDE SEQUENCE [LARGE SCALE GENOMIC DNA]</scope>
    <source>
        <strain evidence="3">cv. Chardonnay</strain>
        <tissue evidence="2">Leaf</tissue>
    </source>
</reference>
<dbReference type="InterPro" id="IPR013320">
    <property type="entry name" value="ConA-like_dom_sf"/>
</dbReference>
<evidence type="ECO:0000313" key="3">
    <source>
        <dbReference type="Proteomes" id="UP000288805"/>
    </source>
</evidence>
<proteinExistence type="predicted"/>
<dbReference type="SUPFAM" id="SSF49899">
    <property type="entry name" value="Concanavalin A-like lectins/glucanases"/>
    <property type="match status" value="1"/>
</dbReference>
<dbReference type="PANTHER" id="PTHR33681">
    <property type="entry name" value="BINDING PROTEIN, PUTATIVE, EXPRESSED-RELATED"/>
    <property type="match status" value="1"/>
</dbReference>
<evidence type="ECO:0000259" key="1">
    <source>
        <dbReference type="Pfam" id="PF08787"/>
    </source>
</evidence>
<protein>
    <submittedName>
        <fullName evidence="2">Citrate-binding protein</fullName>
    </submittedName>
</protein>
<dbReference type="InterPro" id="IPR014895">
    <property type="entry name" value="Alginate_lyase_2"/>
</dbReference>
<dbReference type="Pfam" id="PF08787">
    <property type="entry name" value="Alginate_lyase2"/>
    <property type="match status" value="1"/>
</dbReference>
<dbReference type="Proteomes" id="UP000288805">
    <property type="component" value="Unassembled WGS sequence"/>
</dbReference>
<dbReference type="AlphaFoldDB" id="A0A438KJ98"/>
<dbReference type="PANTHER" id="PTHR33681:SF4">
    <property type="entry name" value="OS12G0171100 PROTEIN"/>
    <property type="match status" value="1"/>
</dbReference>
<accession>A0A438KJ98</accession>
<dbReference type="Gene3D" id="2.60.120.200">
    <property type="match status" value="1"/>
</dbReference>
<name>A0A438KJ98_VITVI</name>